<dbReference type="EMBL" id="UGGV01000001">
    <property type="protein sequence ID" value="STO25112.1"/>
    <property type="molecule type" value="Genomic_DNA"/>
</dbReference>
<dbReference type="Proteomes" id="UP000254374">
    <property type="component" value="Unassembled WGS sequence"/>
</dbReference>
<evidence type="ECO:0000313" key="2">
    <source>
        <dbReference type="EMBL" id="STO25112.1"/>
    </source>
</evidence>
<protein>
    <submittedName>
        <fullName evidence="2">Protein of uncharacterized function, DUF462</fullName>
    </submittedName>
</protein>
<evidence type="ECO:0000313" key="4">
    <source>
        <dbReference type="Proteomes" id="UP000254374"/>
    </source>
</evidence>
<evidence type="ECO:0000313" key="1">
    <source>
        <dbReference type="EMBL" id="SIR74358.1"/>
    </source>
</evidence>
<reference evidence="1 3" key="1">
    <citation type="submission" date="2017-01" db="EMBL/GenBank/DDBJ databases">
        <authorList>
            <person name="Varghese N."/>
            <person name="Submissions S."/>
        </authorList>
    </citation>
    <scope>NUCLEOTIDE SEQUENCE [LARGE SCALE GENOMIC DNA]</scope>
    <source>
        <strain evidence="1 3">ATCC 33342</strain>
    </source>
</reference>
<accession>A0A377GL93</accession>
<keyword evidence="3" id="KW-1185">Reference proteome</keyword>
<dbReference type="STRING" id="464.Lgor_1054"/>
<name>A0A377GL93_9GAMM</name>
<reference evidence="2 4" key="2">
    <citation type="submission" date="2018-06" db="EMBL/GenBank/DDBJ databases">
        <authorList>
            <consortium name="Pathogen Informatics"/>
            <person name="Doyle S."/>
        </authorList>
    </citation>
    <scope>NUCLEOTIDE SEQUENCE [LARGE SCALE GENOMIC DNA]</scope>
    <source>
        <strain evidence="2 4">NCTC11401</strain>
    </source>
</reference>
<dbReference type="EMBL" id="FTNL01000022">
    <property type="protein sequence ID" value="SIR74358.1"/>
    <property type="molecule type" value="Genomic_DNA"/>
</dbReference>
<gene>
    <name evidence="2" type="ORF">NCTC11401_01941</name>
    <name evidence="1" type="ORF">SAMN05421777_12226</name>
</gene>
<organism evidence="2 4">
    <name type="scientific">Fluoribacter gormanii</name>
    <dbReference type="NCBI Taxonomy" id="464"/>
    <lineage>
        <taxon>Bacteria</taxon>
        <taxon>Pseudomonadati</taxon>
        <taxon>Pseudomonadota</taxon>
        <taxon>Gammaproteobacteria</taxon>
        <taxon>Legionellales</taxon>
        <taxon>Legionellaceae</taxon>
        <taxon>Fluoribacter</taxon>
    </lineage>
</organism>
<dbReference type="Pfam" id="PF04315">
    <property type="entry name" value="EpmC"/>
    <property type="match status" value="1"/>
</dbReference>
<dbReference type="AlphaFoldDB" id="A0A377GL93"/>
<dbReference type="InterPro" id="IPR007411">
    <property type="entry name" value="EpmC"/>
</dbReference>
<dbReference type="OrthoDB" id="5298591at2"/>
<dbReference type="Proteomes" id="UP000186808">
    <property type="component" value="Unassembled WGS sequence"/>
</dbReference>
<proteinExistence type="predicted"/>
<evidence type="ECO:0000313" key="3">
    <source>
        <dbReference type="Proteomes" id="UP000186808"/>
    </source>
</evidence>
<sequence length="183" mass="21338">MSEKLFVHQYQDLITLFNHCFGKEFNTRLIKGDDEPIYLPANEERSYHAIYFAHGFFSSALHECAHWLIAGEERRKQVDFGYWYMPDGRTAEQQALFQHVEVKPQALEWILSKAARHKFHISIDNLNGAEADTVAFKKAVYEQVVRYCQHGLSPRAQKFREALSSFYGQSTVLRAEDFSLEEL</sequence>